<dbReference type="AlphaFoldDB" id="A0A6N7R3F5"/>
<dbReference type="NCBIfam" id="TIGR02532">
    <property type="entry name" value="IV_pilin_GFxxxE"/>
    <property type="match status" value="1"/>
</dbReference>
<dbReference type="SUPFAM" id="SSF54523">
    <property type="entry name" value="Pili subunits"/>
    <property type="match status" value="1"/>
</dbReference>
<keyword evidence="3" id="KW-0472">Membrane</keyword>
<dbReference type="RefSeq" id="WP_153836160.1">
    <property type="nucleotide sequence ID" value="NZ_JBHUMW010000063.1"/>
</dbReference>
<name>A0A6N7R3F5_9BACI</name>
<evidence type="ECO:0000313" key="5">
    <source>
        <dbReference type="Proteomes" id="UP000435187"/>
    </source>
</evidence>
<protein>
    <submittedName>
        <fullName evidence="4">Prepilin-type N-terminal cleavage/methylation domain-containing protein</fullName>
    </submittedName>
</protein>
<keyword evidence="2" id="KW-0178">Competence</keyword>
<reference evidence="4 5" key="1">
    <citation type="submission" date="2019-10" db="EMBL/GenBank/DDBJ databases">
        <title>Gracilibacillus salitolerans sp. nov., a moderate halophile isolated from a saline soil in northwest China.</title>
        <authorList>
            <person name="Gan L."/>
        </authorList>
    </citation>
    <scope>NUCLEOTIDE SEQUENCE [LARGE SCALE GENOMIC DNA]</scope>
    <source>
        <strain evidence="4 5">TP2-8</strain>
    </source>
</reference>
<dbReference type="Pfam" id="PF07963">
    <property type="entry name" value="N_methyl"/>
    <property type="match status" value="1"/>
</dbReference>
<gene>
    <name evidence="4" type="ORF">GH885_14835</name>
</gene>
<dbReference type="Proteomes" id="UP000435187">
    <property type="component" value="Unassembled WGS sequence"/>
</dbReference>
<evidence type="ECO:0000256" key="2">
    <source>
        <dbReference type="ARBA" id="ARBA00023287"/>
    </source>
</evidence>
<dbReference type="EMBL" id="WJEE01000035">
    <property type="protein sequence ID" value="MRI67596.1"/>
    <property type="molecule type" value="Genomic_DNA"/>
</dbReference>
<dbReference type="GO" id="GO:0009986">
    <property type="term" value="C:cell surface"/>
    <property type="evidence" value="ECO:0007669"/>
    <property type="project" value="UniProtKB-SubCell"/>
</dbReference>
<dbReference type="GO" id="GO:0030420">
    <property type="term" value="P:establishment of competence for transformation"/>
    <property type="evidence" value="ECO:0007669"/>
    <property type="project" value="UniProtKB-KW"/>
</dbReference>
<feature type="transmembrane region" description="Helical" evidence="3">
    <location>
        <begin position="20"/>
        <end position="41"/>
    </location>
</feature>
<keyword evidence="3" id="KW-0812">Transmembrane</keyword>
<keyword evidence="5" id="KW-1185">Reference proteome</keyword>
<comment type="caution">
    <text evidence="4">The sequence shown here is derived from an EMBL/GenBank/DDBJ whole genome shotgun (WGS) entry which is preliminary data.</text>
</comment>
<comment type="subcellular location">
    <subcellularLocation>
        <location evidence="1">Cell surface</location>
    </subcellularLocation>
</comment>
<evidence type="ECO:0000313" key="4">
    <source>
        <dbReference type="EMBL" id="MRI67596.1"/>
    </source>
</evidence>
<dbReference type="Gene3D" id="3.30.700.10">
    <property type="entry name" value="Glycoprotein, Type 4 Pilin"/>
    <property type="match status" value="1"/>
</dbReference>
<organism evidence="4 5">
    <name type="scientific">Gracilibacillus thailandensis</name>
    <dbReference type="NCBI Taxonomy" id="563735"/>
    <lineage>
        <taxon>Bacteria</taxon>
        <taxon>Bacillati</taxon>
        <taxon>Bacillota</taxon>
        <taxon>Bacilli</taxon>
        <taxon>Bacillales</taxon>
        <taxon>Bacillaceae</taxon>
        <taxon>Gracilibacillus</taxon>
    </lineage>
</organism>
<keyword evidence="3" id="KW-1133">Transmembrane helix</keyword>
<sequence>MREIWKKWNKEDGFTLVELLAVIVILGIIVAIAVPAIGSIIDRAEEGAQEAEAELIENAARLALIAAQADGEEADWVFDGGDQPNITVQELLDNGYLETDDPPSGTLRHVEGTTFTFERDE</sequence>
<dbReference type="InterPro" id="IPR045584">
    <property type="entry name" value="Pilin-like"/>
</dbReference>
<proteinExistence type="predicted"/>
<accession>A0A6N7R3F5</accession>
<evidence type="ECO:0000256" key="1">
    <source>
        <dbReference type="ARBA" id="ARBA00004241"/>
    </source>
</evidence>
<dbReference type="InterPro" id="IPR012902">
    <property type="entry name" value="N_methyl_site"/>
</dbReference>
<evidence type="ECO:0000256" key="3">
    <source>
        <dbReference type="SAM" id="Phobius"/>
    </source>
</evidence>